<gene>
    <name evidence="3" type="ORF">G9C98_003559</name>
</gene>
<dbReference type="PROSITE" id="PS50056">
    <property type="entry name" value="TYR_PHOSPHATASE_2"/>
    <property type="match status" value="1"/>
</dbReference>
<dbReference type="EMBL" id="JAAOIC020000039">
    <property type="protein sequence ID" value="KAG8039252.1"/>
    <property type="molecule type" value="Genomic_DNA"/>
</dbReference>
<dbReference type="CDD" id="cd00047">
    <property type="entry name" value="PTPc"/>
    <property type="match status" value="1"/>
</dbReference>
<dbReference type="AlphaFoldDB" id="A0A8J5QZ51"/>
<name>A0A8J5QZ51_9HYME</name>
<dbReference type="GO" id="GO:0004725">
    <property type="term" value="F:protein tyrosine phosphatase activity"/>
    <property type="evidence" value="ECO:0007669"/>
    <property type="project" value="InterPro"/>
</dbReference>
<dbReference type="InterPro" id="IPR000242">
    <property type="entry name" value="PTP_cat"/>
</dbReference>
<dbReference type="SMART" id="SM00194">
    <property type="entry name" value="PTPc"/>
    <property type="match status" value="1"/>
</dbReference>
<keyword evidence="4" id="KW-1185">Reference proteome</keyword>
<dbReference type="InterPro" id="IPR050348">
    <property type="entry name" value="Protein-Tyr_Phosphatase"/>
</dbReference>
<dbReference type="SMART" id="SM00404">
    <property type="entry name" value="PTPc_motif"/>
    <property type="match status" value="1"/>
</dbReference>
<dbReference type="OrthoDB" id="6917674at2759"/>
<reference evidence="3" key="1">
    <citation type="submission" date="2020-03" db="EMBL/GenBank/DDBJ databases">
        <authorList>
            <person name="Chebbi M.A."/>
            <person name="Drezen J.M."/>
        </authorList>
    </citation>
    <scope>NUCLEOTIDE SEQUENCE</scope>
    <source>
        <tissue evidence="3">Whole body</tissue>
    </source>
</reference>
<dbReference type="Pfam" id="PF00102">
    <property type="entry name" value="Y_phosphatase"/>
    <property type="match status" value="1"/>
</dbReference>
<reference evidence="3" key="2">
    <citation type="submission" date="2021-04" db="EMBL/GenBank/DDBJ databases">
        <title>Genome-wide patterns of bracovirus chromosomal integration into multiple host tissues during parasitism.</title>
        <authorList>
            <person name="Chebbi M.A.C."/>
        </authorList>
    </citation>
    <scope>NUCLEOTIDE SEQUENCE</scope>
    <source>
        <tissue evidence="3">Whole body</tissue>
    </source>
</reference>
<sequence length="290" mass="34131">MASCFSSMNINDFLRFMDEPNSQARIIEEYNSIVSKQEEQTRHKLNNKLEIIGCFSSLKFPHHSPPSKSLMIPGASFIDGYETKRKFICTKNPNEKECEMFWQTVWDNKVEIIVMTCKLTDKSYQYWSPKEEYVLVGKKFQIATWAIMINSHYTLTLLTLTASKLKQKQRRMIFHYQYTAWPRDKFPHQPDAFIDFYHFVNDTYVKLRSRITEKKFPPILVHCLDGVGSSSVFCALDICITQFDRTGMLSLPNILNKMQEQKHESINRSNLYAMCYQLVKIYLDRISSIM</sequence>
<dbReference type="PROSITE" id="PS50055">
    <property type="entry name" value="TYR_PHOSPHATASE_PTP"/>
    <property type="match status" value="1"/>
</dbReference>
<dbReference type="PANTHER" id="PTHR19134">
    <property type="entry name" value="RECEPTOR-TYPE TYROSINE-PROTEIN PHOSPHATASE"/>
    <property type="match status" value="1"/>
</dbReference>
<evidence type="ECO:0000313" key="3">
    <source>
        <dbReference type="EMBL" id="KAG8039252.1"/>
    </source>
</evidence>
<dbReference type="InterPro" id="IPR000387">
    <property type="entry name" value="Tyr_Pase_dom"/>
</dbReference>
<dbReference type="GO" id="GO:0048666">
    <property type="term" value="P:neuron development"/>
    <property type="evidence" value="ECO:0007669"/>
    <property type="project" value="UniProtKB-ARBA"/>
</dbReference>
<accession>A0A8J5QZ51</accession>
<protein>
    <recommendedName>
        <fullName evidence="5">Protein tyrosine phosphatase</fullName>
    </recommendedName>
</protein>
<feature type="domain" description="Tyrosine-protein phosphatase" evidence="1">
    <location>
        <begin position="29"/>
        <end position="282"/>
    </location>
</feature>
<evidence type="ECO:0000259" key="2">
    <source>
        <dbReference type="PROSITE" id="PS50056"/>
    </source>
</evidence>
<evidence type="ECO:0000313" key="4">
    <source>
        <dbReference type="Proteomes" id="UP000729913"/>
    </source>
</evidence>
<organism evidence="3 4">
    <name type="scientific">Cotesia typhae</name>
    <dbReference type="NCBI Taxonomy" id="2053667"/>
    <lineage>
        <taxon>Eukaryota</taxon>
        <taxon>Metazoa</taxon>
        <taxon>Ecdysozoa</taxon>
        <taxon>Arthropoda</taxon>
        <taxon>Hexapoda</taxon>
        <taxon>Insecta</taxon>
        <taxon>Pterygota</taxon>
        <taxon>Neoptera</taxon>
        <taxon>Endopterygota</taxon>
        <taxon>Hymenoptera</taxon>
        <taxon>Apocrita</taxon>
        <taxon>Ichneumonoidea</taxon>
        <taxon>Braconidae</taxon>
        <taxon>Microgastrinae</taxon>
        <taxon>Cotesia</taxon>
    </lineage>
</organism>
<dbReference type="PANTHER" id="PTHR19134:SF534">
    <property type="entry name" value="LD27988P"/>
    <property type="match status" value="1"/>
</dbReference>
<proteinExistence type="predicted"/>
<evidence type="ECO:0008006" key="5">
    <source>
        <dbReference type="Google" id="ProtNLM"/>
    </source>
</evidence>
<dbReference type="Proteomes" id="UP000729913">
    <property type="component" value="Unassembled WGS sequence"/>
</dbReference>
<dbReference type="InterPro" id="IPR003595">
    <property type="entry name" value="Tyr_Pase_cat"/>
</dbReference>
<evidence type="ECO:0000259" key="1">
    <source>
        <dbReference type="PROSITE" id="PS50055"/>
    </source>
</evidence>
<dbReference type="GO" id="GO:0009653">
    <property type="term" value="P:anatomical structure morphogenesis"/>
    <property type="evidence" value="ECO:0007669"/>
    <property type="project" value="UniProtKB-ARBA"/>
</dbReference>
<comment type="caution">
    <text evidence="3">The sequence shown here is derived from an EMBL/GenBank/DDBJ whole genome shotgun (WGS) entry which is preliminary data.</text>
</comment>
<feature type="domain" description="Tyrosine specific protein phosphatases" evidence="2">
    <location>
        <begin position="194"/>
        <end position="273"/>
    </location>
</feature>